<dbReference type="SUPFAM" id="SSF56235">
    <property type="entry name" value="N-terminal nucleophile aminohydrolases (Ntn hydrolases)"/>
    <property type="match status" value="1"/>
</dbReference>
<sequence length="649" mass="73666">MCGIVFVGGVTLSSANIERFENMLFADTFRGEHSTGVMAYYKPYNEQAFIKVAKKAIPGDMFVRSQIWDDVKEHKTKNVNPVTKATTTSSINPKFMVGHNRYATAGAVNDKNAHPFQHEHITLVHNGSLVDQSLLPDHKRFEVDSENVCYSIATIGIAETIKKLHGAFVLVWHDAKENTLNFIRNDERPFYMMKTNTGDWYGASEKDMIKWIMSRRKFNPTIEKEFELEVGVQYIFDTADGLKFREEVKHELPTFRSTYSYNYRNWNTGGYNSYDDDYDDYDWRASRNAHGANSYPSRVSSNTHQTSEMRATLEKHHQLNEMLQGHGVDAVIGDRIKFEAFQFEPYPKNPERGQLTGWIGEGEYIEVQGHGVDKNIYGGEQLYSGKVISAYEANYILTLIVSDVRDETVKVTPIPLDDDFDEDDEMEHIITSTVRGTALIAQTHTPDDVDVPQDPEMEEEESDGNEMDVTRDGSVYTKKEWERHDCLNSCGNCGSPIPFDFMADATVFRDFAYCDACVDAGLIDGIEPKESQSKGEPQLGELRFECIECSTELPVDAESEKECVCLQCFANKYANKPKGNVRPILTYRKTLQNGMKVTLSQWNEMNTCSWCHDKIPFKKAATTEFVGSTPCCETCAKKLELGMVPSHNK</sequence>
<keyword evidence="3" id="KW-0315">Glutamine amidotransferase</keyword>
<accession>G0X535</accession>
<feature type="domain" description="Glutamine amidotransferase type-2" evidence="2">
    <location>
        <begin position="2"/>
        <end position="239"/>
    </location>
</feature>
<dbReference type="Proteomes" id="UP000001639">
    <property type="component" value="Segment"/>
</dbReference>
<protein>
    <submittedName>
        <fullName evidence="3">Glutamine amidotransferase</fullName>
    </submittedName>
</protein>
<evidence type="ECO:0000313" key="4">
    <source>
        <dbReference type="Proteomes" id="UP000001639"/>
    </source>
</evidence>
<dbReference type="CDD" id="cd00352">
    <property type="entry name" value="Gn_AT_II"/>
    <property type="match status" value="1"/>
</dbReference>
<dbReference type="InterPro" id="IPR029055">
    <property type="entry name" value="Ntn_hydrolases_N"/>
</dbReference>
<organism evidence="3 4">
    <name type="scientific">Salmonella phage 7-11</name>
    <dbReference type="NCBI Taxonomy" id="1054968"/>
    <lineage>
        <taxon>Viruses</taxon>
        <taxon>Duplodnaviria</taxon>
        <taxon>Heunggongvirae</taxon>
        <taxon>Uroviricota</taxon>
        <taxon>Caudoviricetes</taxon>
        <taxon>Grimontviridae</taxon>
        <taxon>Moazamivirus</taxon>
        <taxon>Moazamivirus 711</taxon>
    </lineage>
</organism>
<proteinExistence type="predicted"/>
<reference evidence="3 4" key="1">
    <citation type="journal article" date="2011" name="Arch. Virol.">
        <title>The genome sequence of enterobacterial phage 7-11, which possesses an unusually elongated head.</title>
        <authorList>
            <person name="Kropinski A.M."/>
            <person name="Lingohr E.J."/>
            <person name="Ackermann H.W."/>
        </authorList>
    </citation>
    <scope>NUCLEOTIDE SEQUENCE [LARGE SCALE GENOMIC DNA]</scope>
</reference>
<dbReference type="RefSeq" id="YP_004782477.1">
    <property type="nucleotide sequence ID" value="NC_015938.1"/>
</dbReference>
<dbReference type="Pfam" id="PF13522">
    <property type="entry name" value="GATase_6"/>
    <property type="match status" value="1"/>
</dbReference>
<dbReference type="EMBL" id="HM997019">
    <property type="protein sequence ID" value="AEK82017.1"/>
    <property type="molecule type" value="Genomic_DNA"/>
</dbReference>
<dbReference type="OrthoDB" id="1144at10239"/>
<name>G0X535_9CAUD</name>
<feature type="compositionally biased region" description="Acidic residues" evidence="1">
    <location>
        <begin position="448"/>
        <end position="466"/>
    </location>
</feature>
<dbReference type="PROSITE" id="PS51278">
    <property type="entry name" value="GATASE_TYPE_2"/>
    <property type="match status" value="1"/>
</dbReference>
<dbReference type="InterPro" id="IPR017932">
    <property type="entry name" value="GATase_2_dom"/>
</dbReference>
<evidence type="ECO:0000256" key="1">
    <source>
        <dbReference type="SAM" id="MobiDB-lite"/>
    </source>
</evidence>
<dbReference type="Gene3D" id="3.60.20.10">
    <property type="entry name" value="Glutamine Phosphoribosylpyrophosphate, subunit 1, domain 1"/>
    <property type="match status" value="1"/>
</dbReference>
<keyword evidence="3" id="KW-0808">Transferase</keyword>
<dbReference type="GeneID" id="11117569"/>
<dbReference type="KEGG" id="vg:11117569"/>
<feature type="region of interest" description="Disordered" evidence="1">
    <location>
        <begin position="445"/>
        <end position="471"/>
    </location>
</feature>
<evidence type="ECO:0000259" key="2">
    <source>
        <dbReference type="PROSITE" id="PS51278"/>
    </source>
</evidence>
<dbReference type="GO" id="GO:0016740">
    <property type="term" value="F:transferase activity"/>
    <property type="evidence" value="ECO:0007669"/>
    <property type="project" value="UniProtKB-KW"/>
</dbReference>
<keyword evidence="4" id="KW-1185">Reference proteome</keyword>
<evidence type="ECO:0000313" key="3">
    <source>
        <dbReference type="EMBL" id="AEK82017.1"/>
    </source>
</evidence>